<keyword evidence="1" id="KW-0812">Transmembrane</keyword>
<dbReference type="AlphaFoldDB" id="A0A1Y1V3W3"/>
<feature type="transmembrane region" description="Helical" evidence="1">
    <location>
        <begin position="1118"/>
        <end position="1135"/>
    </location>
</feature>
<feature type="transmembrane region" description="Helical" evidence="1">
    <location>
        <begin position="1045"/>
        <end position="1068"/>
    </location>
</feature>
<dbReference type="Proteomes" id="UP000193719">
    <property type="component" value="Unassembled WGS sequence"/>
</dbReference>
<proteinExistence type="predicted"/>
<dbReference type="PANTHER" id="PTHR11319">
    <property type="entry name" value="G PROTEIN-COUPLED RECEPTOR-RELATED"/>
    <property type="match status" value="1"/>
</dbReference>
<feature type="transmembrane region" description="Helical" evidence="1">
    <location>
        <begin position="908"/>
        <end position="926"/>
    </location>
</feature>
<keyword evidence="1" id="KW-0472">Membrane</keyword>
<accession>A0A1Y1V3W3</accession>
<feature type="transmembrane region" description="Helical" evidence="1">
    <location>
        <begin position="1088"/>
        <end position="1106"/>
    </location>
</feature>
<dbReference type="EMBL" id="MCFH01000038">
    <property type="protein sequence ID" value="ORX45799.1"/>
    <property type="molecule type" value="Genomic_DNA"/>
</dbReference>
<evidence type="ECO:0000256" key="1">
    <source>
        <dbReference type="SAM" id="Phobius"/>
    </source>
</evidence>
<sequence>MFLKIQYKIIFLLLQSIILWRICISIDVSIPNEKYNFDNINDLISSYSEKYKTINIYINQDYYTPDVSLITKQLLVPSNTNITLIGNPNNKNGTMFDFSNNKFCFYSFIFEEYTGQQFKFENITFTNYIDVNKSENSLFHTRSLYSTNFSIIFKNCVFDTGNASILLLEIQINIKNNLNEYQFLFDSCRFNNFNGNNLFVLKKPEKSYYYVNHYGIKIINSEFNNCSDLFLCYFGNIMIDNCKFIDISSMSKNAAFIELFFYNITMKNIQDGIGYIIKDIGQNSKINVINITDSYFENISSLVYGENINTFISNSVFYNISGKSSFPTIATSKYRNTTISNCKFKDIKLYGTSLFDIESSLYMDDSIFENISTYYKPIFQISYKDILFKNIDMKNINIYCDVNECNLFSIEMGEFVFNKKKIIFNNVNITNIQSNSNIFQFSGNSLHMEFDNLKIENSVSYGSLLKYISKNTKIYFRNSKIYNSRNYNKFDNGLVIIKNNIDVEIINSEFINNESYSSGILFFDEIENFNIIIKNSKFNKNHCYNNGGVINLIDNINSPKDYTKLIDIDNSIFDNNKANYFGGLLYANVYYPFKLNMTNSRISNNHAGVAGGFIFFEQINNRIKDISLFVKDKKYNNTIQNNTATSHGDEFATHPSKFILSDNDNTEIYSGGFISLTLELQDDFGNRVNDSEKIYSDIGVQTELYDTQNEKVKDYFISNIDNIFYNDKPEIYYILFKSQINYFDFSKTISTGFKIKINDCEPDKSYKLYKIRELFYCEDPICDRKCDVKNKYFKCVKGNSNNNNTENINNPLYNTCSCITGRAGSDCQQKVFYDTKNFESGVLVTTIIIEIIMTLIFIITFAFFRNYKVIKDFGKSSLIFITIGCILKIFNNLFLISDKKMNCSLNMITSYIGFALVYIAFIKKIIISLNFSIKFNLSIEDNIIMSNVFTYELYEKLFKETRELSNSIFNIGNTKKYVNKFYISSRNFDNQVDGTMSFHILNNNEQNPIRTTFSSLFNMQSQKSIMTYKRSNTYNGTLFKIYARIVMILMLIALFLVLCIIYIFFYSINDLKIIELKSGMYAYRCSNPIFSLIIYLAEFVSLLYAIIKYSSVRKTRYIFIDVYIIGIIIPIWIIFDPTINIIVHNLFKNNIIISHNIQFLCNSNEGNNRTFYFISVPKVKCNDHNSYSCECETKKIVKYTDEEIQSINEFILNYKKLFNMKYIFKNYKKISQ</sequence>
<comment type="caution">
    <text evidence="2">The sequence shown here is derived from an EMBL/GenBank/DDBJ whole genome shotgun (WGS) entry which is preliminary data.</text>
</comment>
<gene>
    <name evidence="2" type="ORF">BCR36DRAFT_414396</name>
</gene>
<protein>
    <recommendedName>
        <fullName evidence="4">EGF-like domain-containing protein</fullName>
    </recommendedName>
</protein>
<reference evidence="2 3" key="1">
    <citation type="submission" date="2016-08" db="EMBL/GenBank/DDBJ databases">
        <title>Genomes of anaerobic fungi encode conserved fungal cellulosomes for biomass hydrolysis.</title>
        <authorList>
            <consortium name="DOE Joint Genome Institute"/>
            <person name="Haitjema C.H."/>
            <person name="Gilmore S.P."/>
            <person name="Henske J.K."/>
            <person name="Solomon K.V."/>
            <person name="De Groot R."/>
            <person name="Kuo A."/>
            <person name="Mondo S.J."/>
            <person name="Salamov A.A."/>
            <person name="Labutti K."/>
            <person name="Zhao Z."/>
            <person name="Chiniquy J."/>
            <person name="Barry K."/>
            <person name="Brewer H.M."/>
            <person name="Purvine S.O."/>
            <person name="Wright A.T."/>
            <person name="Boxma B."/>
            <person name="Van Alen T."/>
            <person name="Hackstein J.H."/>
            <person name="Baker S.E."/>
            <person name="Grigoriev I.V."/>
            <person name="O'Malley M.A."/>
        </authorList>
    </citation>
    <scope>NUCLEOTIDE SEQUENCE [LARGE SCALE GENOMIC DNA]</scope>
    <source>
        <strain evidence="3">finn</strain>
    </source>
</reference>
<keyword evidence="3" id="KW-1185">Reference proteome</keyword>
<organism evidence="2 3">
    <name type="scientific">Piromyces finnis</name>
    <dbReference type="NCBI Taxonomy" id="1754191"/>
    <lineage>
        <taxon>Eukaryota</taxon>
        <taxon>Fungi</taxon>
        <taxon>Fungi incertae sedis</taxon>
        <taxon>Chytridiomycota</taxon>
        <taxon>Chytridiomycota incertae sedis</taxon>
        <taxon>Neocallimastigomycetes</taxon>
        <taxon>Neocallimastigales</taxon>
        <taxon>Neocallimastigaceae</taxon>
        <taxon>Piromyces</taxon>
    </lineage>
</organism>
<keyword evidence="1" id="KW-1133">Transmembrane helix</keyword>
<reference evidence="2 3" key="2">
    <citation type="submission" date="2016-08" db="EMBL/GenBank/DDBJ databases">
        <title>Pervasive Adenine N6-methylation of Active Genes in Fungi.</title>
        <authorList>
            <consortium name="DOE Joint Genome Institute"/>
            <person name="Mondo S.J."/>
            <person name="Dannebaum R.O."/>
            <person name="Kuo R.C."/>
            <person name="Labutti K."/>
            <person name="Haridas S."/>
            <person name="Kuo A."/>
            <person name="Salamov A."/>
            <person name="Ahrendt S.R."/>
            <person name="Lipzen A."/>
            <person name="Sullivan W."/>
            <person name="Andreopoulos W.B."/>
            <person name="Clum A."/>
            <person name="Lindquist E."/>
            <person name="Daum C."/>
            <person name="Ramamoorthy G.K."/>
            <person name="Gryganskyi A."/>
            <person name="Culley D."/>
            <person name="Magnuson J.K."/>
            <person name="James T.Y."/>
            <person name="O'Malley M.A."/>
            <person name="Stajich J.E."/>
            <person name="Spatafora J.W."/>
            <person name="Visel A."/>
            <person name="Grigoriev I.V."/>
        </authorList>
    </citation>
    <scope>NUCLEOTIDE SEQUENCE [LARGE SCALE GENOMIC DNA]</scope>
    <source>
        <strain evidence="3">finn</strain>
    </source>
</reference>
<name>A0A1Y1V3W3_9FUNG</name>
<dbReference type="OrthoDB" id="2160618at2759"/>
<dbReference type="PANTHER" id="PTHR11319:SF35">
    <property type="entry name" value="OUTER MEMBRANE PROTEIN PMPC-RELATED"/>
    <property type="match status" value="1"/>
</dbReference>
<evidence type="ECO:0000313" key="3">
    <source>
        <dbReference type="Proteomes" id="UP000193719"/>
    </source>
</evidence>
<feature type="transmembrane region" description="Helical" evidence="1">
    <location>
        <begin position="876"/>
        <end position="896"/>
    </location>
</feature>
<evidence type="ECO:0008006" key="4">
    <source>
        <dbReference type="Google" id="ProtNLM"/>
    </source>
</evidence>
<feature type="transmembrane region" description="Helical" evidence="1">
    <location>
        <begin position="842"/>
        <end position="864"/>
    </location>
</feature>
<evidence type="ECO:0000313" key="2">
    <source>
        <dbReference type="EMBL" id="ORX45799.1"/>
    </source>
</evidence>